<name>A0A1R3FXR9_COCAP</name>
<comment type="caution">
    <text evidence="2">The sequence shown here is derived from an EMBL/GenBank/DDBJ whole genome shotgun (WGS) entry which is preliminary data.</text>
</comment>
<dbReference type="Gramene" id="OMO50615">
    <property type="protein sequence ID" value="OMO50615"/>
    <property type="gene ID" value="CCACVL1_30348"/>
</dbReference>
<keyword evidence="3" id="KW-1185">Reference proteome</keyword>
<sequence>MRQGQVGDGEDDGGDAPVAGDGGVASGVFDGDETMPLVVKRLVSDWKPEKKMMGFY</sequence>
<dbReference type="AlphaFoldDB" id="A0A1R3FXR9"/>
<protein>
    <submittedName>
        <fullName evidence="2">Uncharacterized protein</fullName>
    </submittedName>
</protein>
<accession>A0A1R3FXR9</accession>
<evidence type="ECO:0000313" key="3">
    <source>
        <dbReference type="Proteomes" id="UP000188268"/>
    </source>
</evidence>
<dbReference type="Proteomes" id="UP000188268">
    <property type="component" value="Unassembled WGS sequence"/>
</dbReference>
<proteinExistence type="predicted"/>
<evidence type="ECO:0000256" key="1">
    <source>
        <dbReference type="SAM" id="MobiDB-lite"/>
    </source>
</evidence>
<reference evidence="2 3" key="1">
    <citation type="submission" date="2013-09" db="EMBL/GenBank/DDBJ databases">
        <title>Corchorus capsularis genome sequencing.</title>
        <authorList>
            <person name="Alam M."/>
            <person name="Haque M.S."/>
            <person name="Islam M.S."/>
            <person name="Emdad E.M."/>
            <person name="Islam M.M."/>
            <person name="Ahmed B."/>
            <person name="Halim A."/>
            <person name="Hossen Q.M.M."/>
            <person name="Hossain M.Z."/>
            <person name="Ahmed R."/>
            <person name="Khan M.M."/>
            <person name="Islam R."/>
            <person name="Rashid M.M."/>
            <person name="Khan S.A."/>
            <person name="Rahman M.S."/>
            <person name="Alam M."/>
        </authorList>
    </citation>
    <scope>NUCLEOTIDE SEQUENCE [LARGE SCALE GENOMIC DNA]</scope>
    <source>
        <strain evidence="3">cv. CVL-1</strain>
        <tissue evidence="2">Whole seedling</tissue>
    </source>
</reference>
<gene>
    <name evidence="2" type="ORF">CCACVL1_30348</name>
</gene>
<dbReference type="EMBL" id="AWWV01016090">
    <property type="protein sequence ID" value="OMO50615.1"/>
    <property type="molecule type" value="Genomic_DNA"/>
</dbReference>
<organism evidence="2 3">
    <name type="scientific">Corchorus capsularis</name>
    <name type="common">Jute</name>
    <dbReference type="NCBI Taxonomy" id="210143"/>
    <lineage>
        <taxon>Eukaryota</taxon>
        <taxon>Viridiplantae</taxon>
        <taxon>Streptophyta</taxon>
        <taxon>Embryophyta</taxon>
        <taxon>Tracheophyta</taxon>
        <taxon>Spermatophyta</taxon>
        <taxon>Magnoliopsida</taxon>
        <taxon>eudicotyledons</taxon>
        <taxon>Gunneridae</taxon>
        <taxon>Pentapetalae</taxon>
        <taxon>rosids</taxon>
        <taxon>malvids</taxon>
        <taxon>Malvales</taxon>
        <taxon>Malvaceae</taxon>
        <taxon>Grewioideae</taxon>
        <taxon>Apeibeae</taxon>
        <taxon>Corchorus</taxon>
    </lineage>
</organism>
<feature type="region of interest" description="Disordered" evidence="1">
    <location>
        <begin position="1"/>
        <end position="30"/>
    </location>
</feature>
<evidence type="ECO:0000313" key="2">
    <source>
        <dbReference type="EMBL" id="OMO50615.1"/>
    </source>
</evidence>